<dbReference type="RefSeq" id="WP_215580800.1">
    <property type="nucleotide sequence ID" value="NZ_CP073754.1"/>
</dbReference>
<keyword evidence="2 5" id="KW-0812">Transmembrane</keyword>
<feature type="domain" description="O-antigen ligase-related" evidence="6">
    <location>
        <begin position="250"/>
        <end position="386"/>
    </location>
</feature>
<dbReference type="InterPro" id="IPR051533">
    <property type="entry name" value="WaaL-like"/>
</dbReference>
<evidence type="ECO:0000256" key="3">
    <source>
        <dbReference type="ARBA" id="ARBA00022989"/>
    </source>
</evidence>
<keyword evidence="8" id="KW-1185">Reference proteome</keyword>
<feature type="transmembrane region" description="Helical" evidence="5">
    <location>
        <begin position="371"/>
        <end position="394"/>
    </location>
</feature>
<protein>
    <submittedName>
        <fullName evidence="7">O-antigen ligase family protein</fullName>
    </submittedName>
</protein>
<feature type="transmembrane region" description="Helical" evidence="5">
    <location>
        <begin position="144"/>
        <end position="161"/>
    </location>
</feature>
<evidence type="ECO:0000259" key="6">
    <source>
        <dbReference type="Pfam" id="PF04932"/>
    </source>
</evidence>
<feature type="transmembrane region" description="Helical" evidence="5">
    <location>
        <begin position="246"/>
        <end position="279"/>
    </location>
</feature>
<feature type="transmembrane region" description="Helical" evidence="5">
    <location>
        <begin position="216"/>
        <end position="234"/>
    </location>
</feature>
<evidence type="ECO:0000313" key="8">
    <source>
        <dbReference type="Proteomes" id="UP000676649"/>
    </source>
</evidence>
<evidence type="ECO:0000256" key="5">
    <source>
        <dbReference type="SAM" id="Phobius"/>
    </source>
</evidence>
<dbReference type="KEGG" id="mpad:KEF85_11770"/>
<dbReference type="PANTHER" id="PTHR37422">
    <property type="entry name" value="TEICHURONIC ACID BIOSYNTHESIS PROTEIN TUAE"/>
    <property type="match status" value="1"/>
</dbReference>
<feature type="transmembrane region" description="Helical" evidence="5">
    <location>
        <begin position="285"/>
        <end position="303"/>
    </location>
</feature>
<evidence type="ECO:0000256" key="4">
    <source>
        <dbReference type="ARBA" id="ARBA00023136"/>
    </source>
</evidence>
<comment type="subcellular location">
    <subcellularLocation>
        <location evidence="1">Membrane</location>
        <topology evidence="1">Multi-pass membrane protein</topology>
    </subcellularLocation>
</comment>
<feature type="transmembrane region" description="Helical" evidence="5">
    <location>
        <begin position="345"/>
        <end position="365"/>
    </location>
</feature>
<dbReference type="Proteomes" id="UP000676649">
    <property type="component" value="Chromosome"/>
</dbReference>
<organism evidence="7 8">
    <name type="scientific">Methylomonas paludis</name>
    <dbReference type="NCBI Taxonomy" id="1173101"/>
    <lineage>
        <taxon>Bacteria</taxon>
        <taxon>Pseudomonadati</taxon>
        <taxon>Pseudomonadota</taxon>
        <taxon>Gammaproteobacteria</taxon>
        <taxon>Methylococcales</taxon>
        <taxon>Methylococcaceae</taxon>
        <taxon>Methylomonas</taxon>
    </lineage>
</organism>
<sequence>MLFQINIKNIIISFIILLVVIFLGMFIPGFVDIFSEKKAVLFVFPIMIIFVMLLVFARDFLFLMVLLCRSFLDPVFELTKLGGRNSGFGLGGVVNILVIGLAVFAIQKKPYPALDITSKVWGGFLLVVLLSMFLAPSFVGAIKFNFNIFSYIAIFAFPFTLIKSREDFIYWIKIILLSSIVPVLFGYYELVRHSPGIHSNAIEGFRIESTFGHPNIFAFYLVFMATLIYGAINTKMINLTQKMRRFLMAYIVIMLILLVFTKTRSAWVGCFVYFMFYGLCYDRRLLFFVLIVAPCMSLFVPEIRDRLMDINIGGEYLQYGRLDSYTWRKQLWQHSIEWMQPSRYLLGYGGNSFRYYSGLFGGLGMDAHSVFIQLIFETGFIGLLAFSWALVIIAYRVIRNYVIDRIVRFTILQLLLQYVMFSYSDNMLDYLLYNWYLWFVIGAALSLGLVEQNATRCTDSEVNIARQKKVIFLR</sequence>
<feature type="transmembrane region" description="Helical" evidence="5">
    <location>
        <begin position="406"/>
        <end position="424"/>
    </location>
</feature>
<name>A0A975MLE4_9GAMM</name>
<feature type="transmembrane region" description="Helical" evidence="5">
    <location>
        <begin position="6"/>
        <end position="27"/>
    </location>
</feature>
<accession>A0A975MLE4</accession>
<keyword evidence="7" id="KW-0436">Ligase</keyword>
<dbReference type="GO" id="GO:0016020">
    <property type="term" value="C:membrane"/>
    <property type="evidence" value="ECO:0007669"/>
    <property type="project" value="UniProtKB-SubCell"/>
</dbReference>
<dbReference type="AlphaFoldDB" id="A0A975MLE4"/>
<dbReference type="InterPro" id="IPR007016">
    <property type="entry name" value="O-antigen_ligase-rel_domated"/>
</dbReference>
<feature type="transmembrane region" description="Helical" evidence="5">
    <location>
        <begin position="118"/>
        <end position="138"/>
    </location>
</feature>
<evidence type="ECO:0000313" key="7">
    <source>
        <dbReference type="EMBL" id="QWF70028.1"/>
    </source>
</evidence>
<feature type="transmembrane region" description="Helical" evidence="5">
    <location>
        <begin position="430"/>
        <end position="450"/>
    </location>
</feature>
<feature type="transmembrane region" description="Helical" evidence="5">
    <location>
        <begin position="87"/>
        <end position="106"/>
    </location>
</feature>
<feature type="transmembrane region" description="Helical" evidence="5">
    <location>
        <begin position="39"/>
        <end position="67"/>
    </location>
</feature>
<proteinExistence type="predicted"/>
<gene>
    <name evidence="7" type="ORF">KEF85_11770</name>
</gene>
<keyword evidence="3 5" id="KW-1133">Transmembrane helix</keyword>
<dbReference type="PANTHER" id="PTHR37422:SF13">
    <property type="entry name" value="LIPOPOLYSACCHARIDE BIOSYNTHESIS PROTEIN PA4999-RELATED"/>
    <property type="match status" value="1"/>
</dbReference>
<dbReference type="EMBL" id="CP073754">
    <property type="protein sequence ID" value="QWF70028.1"/>
    <property type="molecule type" value="Genomic_DNA"/>
</dbReference>
<dbReference type="Pfam" id="PF04932">
    <property type="entry name" value="Wzy_C"/>
    <property type="match status" value="1"/>
</dbReference>
<evidence type="ECO:0000256" key="2">
    <source>
        <dbReference type="ARBA" id="ARBA00022692"/>
    </source>
</evidence>
<dbReference type="GO" id="GO:0016874">
    <property type="term" value="F:ligase activity"/>
    <property type="evidence" value="ECO:0007669"/>
    <property type="project" value="UniProtKB-KW"/>
</dbReference>
<reference evidence="7" key="1">
    <citation type="submission" date="2021-04" db="EMBL/GenBank/DDBJ databases">
        <title>Draft genome sequence data of methanotrophic Methylovulum sp. strain S1L and Methylomonas sp. strain S2AM isolated from boreal lake water columns.</title>
        <authorList>
            <person name="Rissanen A.J."/>
            <person name="Mangayil R."/>
            <person name="Svenning M.M."/>
            <person name="Khanongnuch R."/>
        </authorList>
    </citation>
    <scope>NUCLEOTIDE SEQUENCE</scope>
    <source>
        <strain evidence="7">S2AM</strain>
    </source>
</reference>
<keyword evidence="4 5" id="KW-0472">Membrane</keyword>
<evidence type="ECO:0000256" key="1">
    <source>
        <dbReference type="ARBA" id="ARBA00004141"/>
    </source>
</evidence>
<feature type="transmembrane region" description="Helical" evidence="5">
    <location>
        <begin position="168"/>
        <end position="188"/>
    </location>
</feature>